<keyword evidence="1" id="KW-0342">GTP-binding</keyword>
<dbReference type="SUPFAM" id="SSF52540">
    <property type="entry name" value="P-loop containing nucleoside triphosphate hydrolases"/>
    <property type="match status" value="1"/>
</dbReference>
<protein>
    <recommendedName>
        <fullName evidence="4">Septin-type G domain-containing protein</fullName>
    </recommendedName>
</protein>
<comment type="similarity">
    <text evidence="1">Belongs to the TRAFAC class TrmE-Era-EngA-EngB-Septin-like GTPase superfamily. Septin GTPase family.</text>
</comment>
<keyword evidence="1" id="KW-0547">Nucleotide-binding</keyword>
<dbReference type="Gene3D" id="3.40.50.300">
    <property type="entry name" value="P-loop containing nucleotide triphosphate hydrolases"/>
    <property type="match status" value="1"/>
</dbReference>
<reference evidence="6" key="1">
    <citation type="submission" date="2020-03" db="EMBL/GenBank/DDBJ databases">
        <title>Evolution of repeat sequences and sex chromosomes of tilapia species revealed by chromosome-level genomes.</title>
        <authorList>
            <person name="Xu L."/>
            <person name="Tao W."/>
            <person name="Wang D."/>
            <person name="Zhou Q."/>
        </authorList>
    </citation>
    <scope>NUCLEOTIDE SEQUENCE [LARGE SCALE GENOMIC DNA]</scope>
    <source>
        <strain evidence="6">Israel</strain>
    </source>
</reference>
<evidence type="ECO:0000259" key="4">
    <source>
        <dbReference type="Pfam" id="PF00735"/>
    </source>
</evidence>
<accession>A0AAZ1Y539</accession>
<evidence type="ECO:0000313" key="5">
    <source>
        <dbReference type="Ensembl" id="ENSOABP00000074999.1"/>
    </source>
</evidence>
<dbReference type="Proteomes" id="UP000472276">
    <property type="component" value="Unassembled WGS sequence"/>
</dbReference>
<dbReference type="PANTHER" id="PTHR32046">
    <property type="entry name" value="G DOMAIN-CONTAINING PROTEIN"/>
    <property type="match status" value="1"/>
</dbReference>
<sequence>MALHQQRRQSMDSMQDFSLSQSCTGTEETSPFGQDHSGTNISAKYKDIISKDNVIQLGSPAVYHLRTKKQEFGTLTRMTVGEKNPNKTNKTILLLGETGAGKSTMINALLNYAMGVKWEDEVWFQIVEEEENNQAGSQTSDVIVYEIFGFTDETLPYSLTIIDTPGFGDTRGTERDDEIILRLFDLFRSEDGVHEVHAVGLVMKASDNRLNDRLMYIFDAMMSLFGKEVEENIVSLITHSDGGTPKNVLRALETAKIKCAKNDKNQPAHFLFSNRQNEERTEEEEHSLKFAWQVTEKGMKQFITFLESSKSQNMKKTVKVLNERMRLTACIQNLEVRIELAELKQTEIRQIQEALKKHEKKMKKNQEFTVEFDEVYKDKEPIDGGMRWLFFYEGAVCCTQCEENCHYPGCTMAWKPEHCEVMEGGCCTVCTNKCPASDHVKEKWIYIPKTRKVQKTVEEMKMKYDENKSENEKKLSLLENLEKEMNQLTAEKSEFLDESYQHVVRLEQIALKADSASTIVHLDFLIEKMKEEGDTEKVQKLEEMKNRVDERTRAAVQYKFGKTCLEMM</sequence>
<evidence type="ECO:0000256" key="2">
    <source>
        <dbReference type="SAM" id="Coils"/>
    </source>
</evidence>
<dbReference type="InterPro" id="IPR025662">
    <property type="entry name" value="Sigma_54_int_dom_ATP-bd_1"/>
</dbReference>
<feature type="region of interest" description="Disordered" evidence="3">
    <location>
        <begin position="1"/>
        <end position="38"/>
    </location>
</feature>
<dbReference type="InterPro" id="IPR030379">
    <property type="entry name" value="G_SEPTIN_dom"/>
</dbReference>
<dbReference type="Pfam" id="PF00735">
    <property type="entry name" value="Septin"/>
    <property type="match status" value="1"/>
</dbReference>
<dbReference type="GO" id="GO:0005525">
    <property type="term" value="F:GTP binding"/>
    <property type="evidence" value="ECO:0007669"/>
    <property type="project" value="InterPro"/>
</dbReference>
<name>A0AAZ1Y539_OREAU</name>
<keyword evidence="2" id="KW-0175">Coiled coil</keyword>
<evidence type="ECO:0000256" key="1">
    <source>
        <dbReference type="RuleBase" id="RU004560"/>
    </source>
</evidence>
<dbReference type="KEGG" id="oau:116323565"/>
<dbReference type="InterPro" id="IPR027417">
    <property type="entry name" value="P-loop_NTPase"/>
</dbReference>
<proteinExistence type="inferred from homology"/>
<feature type="domain" description="Septin-type G" evidence="4">
    <location>
        <begin position="90"/>
        <end position="183"/>
    </location>
</feature>
<dbReference type="RefSeq" id="XP_039470324.1">
    <property type="nucleotide sequence ID" value="XM_039614390.1"/>
</dbReference>
<organism evidence="5 6">
    <name type="scientific">Oreochromis aureus</name>
    <name type="common">Israeli tilapia</name>
    <name type="synonym">Chromis aureus</name>
    <dbReference type="NCBI Taxonomy" id="47969"/>
    <lineage>
        <taxon>Eukaryota</taxon>
        <taxon>Metazoa</taxon>
        <taxon>Chordata</taxon>
        <taxon>Craniata</taxon>
        <taxon>Vertebrata</taxon>
        <taxon>Euteleostomi</taxon>
        <taxon>Actinopterygii</taxon>
        <taxon>Neopterygii</taxon>
        <taxon>Teleostei</taxon>
        <taxon>Neoteleostei</taxon>
        <taxon>Acanthomorphata</taxon>
        <taxon>Ovalentaria</taxon>
        <taxon>Cichlomorphae</taxon>
        <taxon>Cichliformes</taxon>
        <taxon>Cichlidae</taxon>
        <taxon>African cichlids</taxon>
        <taxon>Pseudocrenilabrinae</taxon>
        <taxon>Oreochromini</taxon>
        <taxon>Oreochromis</taxon>
    </lineage>
</organism>
<dbReference type="Ensembl" id="ENSOABT00000070866.1">
    <property type="protein sequence ID" value="ENSOABP00000074999.1"/>
    <property type="gene ID" value="ENSOABG00000033580.1"/>
</dbReference>
<evidence type="ECO:0000256" key="3">
    <source>
        <dbReference type="SAM" id="MobiDB-lite"/>
    </source>
</evidence>
<dbReference type="GeneID" id="116323565"/>
<dbReference type="RefSeq" id="XP_031599780.2">
    <property type="nucleotide sequence ID" value="XM_031743920.2"/>
</dbReference>
<feature type="coiled-coil region" evidence="2">
    <location>
        <begin position="464"/>
        <end position="498"/>
    </location>
</feature>
<feature type="compositionally biased region" description="Polar residues" evidence="3">
    <location>
        <begin position="11"/>
        <end position="38"/>
    </location>
</feature>
<keyword evidence="6" id="KW-1185">Reference proteome</keyword>
<gene>
    <name evidence="5" type="primary">LOC116323565</name>
</gene>
<feature type="coiled-coil region" evidence="2">
    <location>
        <begin position="341"/>
        <end position="368"/>
    </location>
</feature>
<dbReference type="PANTHER" id="PTHR32046:SF11">
    <property type="entry name" value="IMMUNE-ASSOCIATED NUCLEOTIDE-BINDING PROTEIN 10-LIKE"/>
    <property type="match status" value="1"/>
</dbReference>
<reference evidence="5" key="2">
    <citation type="submission" date="2025-08" db="UniProtKB">
        <authorList>
            <consortium name="Ensembl"/>
        </authorList>
    </citation>
    <scope>IDENTIFICATION</scope>
</reference>
<evidence type="ECO:0000313" key="6">
    <source>
        <dbReference type="Proteomes" id="UP000472276"/>
    </source>
</evidence>
<reference evidence="5" key="3">
    <citation type="submission" date="2025-09" db="UniProtKB">
        <authorList>
            <consortium name="Ensembl"/>
        </authorList>
    </citation>
    <scope>IDENTIFICATION</scope>
</reference>
<dbReference type="AlphaFoldDB" id="A0AAZ1Y539"/>
<dbReference type="PROSITE" id="PS00675">
    <property type="entry name" value="SIGMA54_INTERACT_1"/>
    <property type="match status" value="1"/>
</dbReference>
<dbReference type="CDD" id="cd00882">
    <property type="entry name" value="Ras_like_GTPase"/>
    <property type="match status" value="1"/>
</dbReference>